<evidence type="ECO:0000259" key="6">
    <source>
        <dbReference type="PROSITE" id="PS50102"/>
    </source>
</evidence>
<dbReference type="AlphaFoldDB" id="A0A653BZQ0"/>
<feature type="domain" description="RRM" evidence="6">
    <location>
        <begin position="67"/>
        <end position="139"/>
    </location>
</feature>
<proteinExistence type="predicted"/>
<feature type="region of interest" description="Disordered" evidence="5">
    <location>
        <begin position="1"/>
        <end position="32"/>
    </location>
</feature>
<dbReference type="SMART" id="SM00360">
    <property type="entry name" value="RRM"/>
    <property type="match status" value="2"/>
</dbReference>
<reference evidence="7 8" key="1">
    <citation type="submission" date="2019-01" db="EMBL/GenBank/DDBJ databases">
        <authorList>
            <person name="Sayadi A."/>
        </authorList>
    </citation>
    <scope>NUCLEOTIDE SEQUENCE [LARGE SCALE GENOMIC DNA]</scope>
</reference>
<dbReference type="InterPro" id="IPR035979">
    <property type="entry name" value="RBD_domain_sf"/>
</dbReference>
<name>A0A653BZQ0_CALMS</name>
<keyword evidence="8" id="KW-1185">Reference proteome</keyword>
<sequence length="395" mass="46732">MDMEGDACSNFQPDADEHQEHPNQKHRFNKGHRKSDIDFITDKLNMIPVPAVDLMPIKYNDKFLGRHRLYIHNLPNNVNKEDIKQLLEPYGEIGDIYIQTNKCFALVRMDYYHNALKAKKELNGTIMKEKKIYFSFSPNASIVVKHLSPLVTNEYLHLAFSVFGEIEFCNVFTDKRGKSTGEGLVDFAKKGSALLAKRLCSENPFFLTASLRPIEIEDYVPPLDISDGLPEDAVRKHPQLFQERELGPRFAYNDSFERMYANRFTELRNQFYKKFEDLKQKQEEEERKLEVELMQAKFDYETERLKQIIRQREMEKERRFNQNHDDKAFSPPEILFHQANQLNSILDVEEKKIQPAGDLRKQFFLKIQEQWDLKESRWDSQKPVFQRDRTPGSRR</sequence>
<feature type="region of interest" description="Disordered" evidence="5">
    <location>
        <begin position="374"/>
        <end position="395"/>
    </location>
</feature>
<dbReference type="GO" id="GO:0003723">
    <property type="term" value="F:RNA binding"/>
    <property type="evidence" value="ECO:0007669"/>
    <property type="project" value="UniProtKB-UniRule"/>
</dbReference>
<keyword evidence="4" id="KW-0175">Coiled coil</keyword>
<evidence type="ECO:0000313" key="8">
    <source>
        <dbReference type="Proteomes" id="UP000410492"/>
    </source>
</evidence>
<dbReference type="EMBL" id="CAACVG010006697">
    <property type="protein sequence ID" value="VEN41114.1"/>
    <property type="molecule type" value="Genomic_DNA"/>
</dbReference>
<evidence type="ECO:0000256" key="2">
    <source>
        <dbReference type="ARBA" id="ARBA00022884"/>
    </source>
</evidence>
<keyword evidence="1" id="KW-0677">Repeat</keyword>
<keyword evidence="2 3" id="KW-0694">RNA-binding</keyword>
<feature type="coiled-coil region" evidence="4">
    <location>
        <begin position="268"/>
        <end position="299"/>
    </location>
</feature>
<feature type="domain" description="RRM" evidence="6">
    <location>
        <begin position="140"/>
        <end position="221"/>
    </location>
</feature>
<dbReference type="Gene3D" id="3.30.70.330">
    <property type="match status" value="2"/>
</dbReference>
<dbReference type="OrthoDB" id="10067824at2759"/>
<protein>
    <recommendedName>
        <fullName evidence="6">RRM domain-containing protein</fullName>
    </recommendedName>
</protein>
<organism evidence="7 8">
    <name type="scientific">Callosobruchus maculatus</name>
    <name type="common">Southern cowpea weevil</name>
    <name type="synonym">Pulse bruchid</name>
    <dbReference type="NCBI Taxonomy" id="64391"/>
    <lineage>
        <taxon>Eukaryota</taxon>
        <taxon>Metazoa</taxon>
        <taxon>Ecdysozoa</taxon>
        <taxon>Arthropoda</taxon>
        <taxon>Hexapoda</taxon>
        <taxon>Insecta</taxon>
        <taxon>Pterygota</taxon>
        <taxon>Neoptera</taxon>
        <taxon>Endopterygota</taxon>
        <taxon>Coleoptera</taxon>
        <taxon>Polyphaga</taxon>
        <taxon>Cucujiformia</taxon>
        <taxon>Chrysomeloidea</taxon>
        <taxon>Chrysomelidae</taxon>
        <taxon>Bruchinae</taxon>
        <taxon>Bruchini</taxon>
        <taxon>Callosobruchus</taxon>
    </lineage>
</organism>
<dbReference type="PROSITE" id="PS50102">
    <property type="entry name" value="RRM"/>
    <property type="match status" value="2"/>
</dbReference>
<evidence type="ECO:0000256" key="3">
    <source>
        <dbReference type="PROSITE-ProRule" id="PRU00176"/>
    </source>
</evidence>
<gene>
    <name evidence="7" type="ORF">CALMAC_LOCUS5059</name>
</gene>
<dbReference type="Gene3D" id="6.10.250.1170">
    <property type="match status" value="1"/>
</dbReference>
<dbReference type="SUPFAM" id="SSF54928">
    <property type="entry name" value="RNA-binding domain, RBD"/>
    <property type="match status" value="1"/>
</dbReference>
<evidence type="ECO:0000256" key="4">
    <source>
        <dbReference type="SAM" id="Coils"/>
    </source>
</evidence>
<evidence type="ECO:0000256" key="5">
    <source>
        <dbReference type="SAM" id="MobiDB-lite"/>
    </source>
</evidence>
<evidence type="ECO:0000313" key="7">
    <source>
        <dbReference type="EMBL" id="VEN41114.1"/>
    </source>
</evidence>
<feature type="non-terminal residue" evidence="7">
    <location>
        <position position="395"/>
    </location>
</feature>
<dbReference type="InterPro" id="IPR000504">
    <property type="entry name" value="RRM_dom"/>
</dbReference>
<dbReference type="Pfam" id="PF00076">
    <property type="entry name" value="RRM_1"/>
    <property type="match status" value="2"/>
</dbReference>
<dbReference type="Proteomes" id="UP000410492">
    <property type="component" value="Unassembled WGS sequence"/>
</dbReference>
<dbReference type="PANTHER" id="PTHR23189">
    <property type="entry name" value="RNA RECOGNITION MOTIF-CONTAINING"/>
    <property type="match status" value="1"/>
</dbReference>
<dbReference type="Pfam" id="PF08075">
    <property type="entry name" value="NOPS"/>
    <property type="match status" value="1"/>
</dbReference>
<accession>A0A653BZQ0</accession>
<dbReference type="InterPro" id="IPR012975">
    <property type="entry name" value="NOPS"/>
</dbReference>
<evidence type="ECO:0000256" key="1">
    <source>
        <dbReference type="ARBA" id="ARBA00022737"/>
    </source>
</evidence>
<dbReference type="InterPro" id="IPR012677">
    <property type="entry name" value="Nucleotide-bd_a/b_plait_sf"/>
</dbReference>
<dbReference type="FunFam" id="3.30.70.330:FF:000043">
    <property type="entry name" value="paraspeckle component 1 isoform X1"/>
    <property type="match status" value="1"/>
</dbReference>